<evidence type="ECO:0000256" key="1">
    <source>
        <dbReference type="ARBA" id="ARBA00004141"/>
    </source>
</evidence>
<sequence>MFLFFLKLKHKAPGGTHFVLHSIINAGRKDPRTKKDSNEARKRIKSVTLQTTTLTKHMNNTADILELQSQYNDLKHAVDTAWLIQCGIGVFFMQAGFALVEGGNMRTKNIVGVLLKNVIDVAVAAIVFYLWGYGFAFGTSDDPNSFIGTGYFGLKGMEENQVSYAHFFFQFVFCATSTTIVSGACAERVDFGVYLTFSGFVAGWIYPIVVHSIWSTHGWLSAMNDKTMTGGVGAPFRGAYDIAGSGVVHIVGGVCALAACISLGPRSGRFLIGEVNERFPSRNAHMSTLGTFILFFAWFFFNSGSTLALSNGSYLAAARCVTTTLLGGMSGAISCTLCGYLRSGRKTLSLQDGLNGTLGGLVAITAGCGLVPPWAAIISGILSGAVTRFGGEFILYTLKADDPVDAFAVHALNGMLGVLIPGFFASKESIAQVYGILDERFAGVFMGGDGHQLAYQILELVWITVWSAFWSIAVFFGMKKFGGLRIPEEVELAGADIERHEGMMYERTWSTRDVFQMKEDMKTFRIMKHEVAQMKKQLQYLVSAAKTARGQAGGGGHLGGPSDGGIPFLGNGSLGGTPNSSNRGDGVKSCSRAGSVGGDSLAGGGSGHQNNNHHNHGGEAPITIIVPVDTSSSHEPFFQVFEPVATQTPIMIDMTTIAFEDSGASPPSTTTTSQMQQQLELMQTSLGGRLPDRYAQHVKS</sequence>
<feature type="region of interest" description="Disordered" evidence="9">
    <location>
        <begin position="551"/>
        <end position="617"/>
    </location>
</feature>
<keyword evidence="6 8" id="KW-0472">Membrane</keyword>
<feature type="compositionally biased region" description="Gly residues" evidence="9">
    <location>
        <begin position="595"/>
        <end position="607"/>
    </location>
</feature>
<evidence type="ECO:0000256" key="3">
    <source>
        <dbReference type="ARBA" id="ARBA00022448"/>
    </source>
</evidence>
<evidence type="ECO:0000313" key="12">
    <source>
        <dbReference type="Proteomes" id="UP000051952"/>
    </source>
</evidence>
<dbReference type="PANTHER" id="PTHR11730">
    <property type="entry name" value="AMMONIUM TRANSPORTER"/>
    <property type="match status" value="1"/>
</dbReference>
<keyword evidence="12" id="KW-1185">Reference proteome</keyword>
<gene>
    <name evidence="11" type="ORF">BSAL_05040</name>
</gene>
<evidence type="ECO:0000256" key="7">
    <source>
        <dbReference type="ARBA" id="ARBA00023177"/>
    </source>
</evidence>
<evidence type="ECO:0000256" key="6">
    <source>
        <dbReference type="ARBA" id="ARBA00023136"/>
    </source>
</evidence>
<protein>
    <recommendedName>
        <fullName evidence="8">Ammonium transporter</fullName>
    </recommendedName>
</protein>
<dbReference type="Gene3D" id="1.10.3430.10">
    <property type="entry name" value="Ammonium transporter AmtB like domains"/>
    <property type="match status" value="1"/>
</dbReference>
<feature type="transmembrane region" description="Helical" evidence="8">
    <location>
        <begin position="193"/>
        <end position="214"/>
    </location>
</feature>
<dbReference type="InterPro" id="IPR024041">
    <property type="entry name" value="NH4_transpt_AmtB-like_dom"/>
</dbReference>
<feature type="transmembrane region" description="Helical" evidence="8">
    <location>
        <begin position="353"/>
        <end position="375"/>
    </location>
</feature>
<evidence type="ECO:0000256" key="2">
    <source>
        <dbReference type="ARBA" id="ARBA00005887"/>
    </source>
</evidence>
<evidence type="ECO:0000256" key="5">
    <source>
        <dbReference type="ARBA" id="ARBA00022989"/>
    </source>
</evidence>
<keyword evidence="3 8" id="KW-0813">Transport</keyword>
<accession>A0A0S4IUJ2</accession>
<dbReference type="GO" id="GO:0005886">
    <property type="term" value="C:plasma membrane"/>
    <property type="evidence" value="ECO:0007669"/>
    <property type="project" value="UniProtKB-SubCell"/>
</dbReference>
<feature type="transmembrane region" description="Helical" evidence="8">
    <location>
        <begin position="321"/>
        <end position="341"/>
    </location>
</feature>
<keyword evidence="4 8" id="KW-0812">Transmembrane</keyword>
<dbReference type="AlphaFoldDB" id="A0A0S4IUJ2"/>
<keyword evidence="5 8" id="KW-1133">Transmembrane helix</keyword>
<evidence type="ECO:0000256" key="4">
    <source>
        <dbReference type="ARBA" id="ARBA00022692"/>
    </source>
</evidence>
<dbReference type="EMBL" id="CYKH01000659">
    <property type="protein sequence ID" value="CUG11576.1"/>
    <property type="molecule type" value="Genomic_DNA"/>
</dbReference>
<reference evidence="12" key="1">
    <citation type="submission" date="2015-09" db="EMBL/GenBank/DDBJ databases">
        <authorList>
            <consortium name="Pathogen Informatics"/>
        </authorList>
    </citation>
    <scope>NUCLEOTIDE SEQUENCE [LARGE SCALE GENOMIC DNA]</scope>
    <source>
        <strain evidence="12">Lake Konstanz</strain>
    </source>
</reference>
<feature type="compositionally biased region" description="Gly residues" evidence="9">
    <location>
        <begin position="551"/>
        <end position="563"/>
    </location>
</feature>
<feature type="domain" description="Ammonium transporter AmtB-like" evidence="10">
    <location>
        <begin position="81"/>
        <end position="505"/>
    </location>
</feature>
<evidence type="ECO:0000259" key="10">
    <source>
        <dbReference type="Pfam" id="PF00909"/>
    </source>
</evidence>
<evidence type="ECO:0000256" key="8">
    <source>
        <dbReference type="RuleBase" id="RU362002"/>
    </source>
</evidence>
<proteinExistence type="inferred from homology"/>
<dbReference type="GO" id="GO:0097272">
    <property type="term" value="P:ammonium homeostasis"/>
    <property type="evidence" value="ECO:0007669"/>
    <property type="project" value="TreeGrafter"/>
</dbReference>
<dbReference type="Pfam" id="PF00909">
    <property type="entry name" value="Ammonium_transp"/>
    <property type="match status" value="1"/>
</dbReference>
<comment type="similarity">
    <text evidence="2 8">Belongs to the ammonia transporter channel (TC 1.A.11.2) family.</text>
</comment>
<feature type="transmembrane region" description="Helical" evidence="8">
    <location>
        <begin position="164"/>
        <end position="186"/>
    </location>
</feature>
<organism evidence="11 12">
    <name type="scientific">Bodo saltans</name>
    <name type="common">Flagellated protozoan</name>
    <dbReference type="NCBI Taxonomy" id="75058"/>
    <lineage>
        <taxon>Eukaryota</taxon>
        <taxon>Discoba</taxon>
        <taxon>Euglenozoa</taxon>
        <taxon>Kinetoplastea</taxon>
        <taxon>Metakinetoplastina</taxon>
        <taxon>Eubodonida</taxon>
        <taxon>Bodonidae</taxon>
        <taxon>Bodo</taxon>
    </lineage>
</organism>
<dbReference type="InterPro" id="IPR001905">
    <property type="entry name" value="Ammonium_transpt"/>
</dbReference>
<dbReference type="NCBIfam" id="TIGR00836">
    <property type="entry name" value="amt"/>
    <property type="match status" value="1"/>
</dbReference>
<dbReference type="SUPFAM" id="SSF111352">
    <property type="entry name" value="Ammonium transporter"/>
    <property type="match status" value="1"/>
</dbReference>
<feature type="transmembrane region" description="Helical" evidence="8">
    <location>
        <begin position="453"/>
        <end position="476"/>
    </location>
</feature>
<dbReference type="OMA" id="LELVWIT"/>
<comment type="subcellular location">
    <subcellularLocation>
        <location evidence="8">Cell membrane</location>
        <topology evidence="8">Multi-pass membrane protein</topology>
    </subcellularLocation>
    <subcellularLocation>
        <location evidence="1">Membrane</location>
        <topology evidence="1">Multi-pass membrane protein</topology>
    </subcellularLocation>
</comment>
<evidence type="ECO:0000256" key="9">
    <source>
        <dbReference type="SAM" id="MobiDB-lite"/>
    </source>
</evidence>
<dbReference type="OrthoDB" id="534912at2759"/>
<comment type="caution">
    <text evidence="8">Lacks conserved residue(s) required for the propagation of feature annotation.</text>
</comment>
<dbReference type="GO" id="GO:0008519">
    <property type="term" value="F:ammonium channel activity"/>
    <property type="evidence" value="ECO:0007669"/>
    <property type="project" value="InterPro"/>
</dbReference>
<dbReference type="PANTHER" id="PTHR11730:SF6">
    <property type="entry name" value="AMMONIUM TRANSPORTER"/>
    <property type="match status" value="1"/>
</dbReference>
<feature type="transmembrane region" description="Helical" evidence="8">
    <location>
        <begin position="81"/>
        <end position="100"/>
    </location>
</feature>
<name>A0A0S4IUJ2_BODSA</name>
<dbReference type="Proteomes" id="UP000051952">
    <property type="component" value="Unassembled WGS sequence"/>
</dbReference>
<feature type="transmembrane region" description="Helical" evidence="8">
    <location>
        <begin position="242"/>
        <end position="263"/>
    </location>
</feature>
<dbReference type="InterPro" id="IPR029020">
    <property type="entry name" value="Ammonium/urea_transptr"/>
</dbReference>
<dbReference type="VEuPathDB" id="TriTrypDB:BSAL_05040"/>
<feature type="transmembrane region" description="Helical" evidence="8">
    <location>
        <begin position="112"/>
        <end position="131"/>
    </location>
</feature>
<dbReference type="FunFam" id="1.10.3430.10:FF:000008">
    <property type="entry name" value="Ammonium transporter"/>
    <property type="match status" value="1"/>
</dbReference>
<feature type="transmembrane region" description="Helical" evidence="8">
    <location>
        <begin position="284"/>
        <end position="301"/>
    </location>
</feature>
<keyword evidence="7 8" id="KW-0924">Ammonia transport</keyword>
<evidence type="ECO:0000313" key="11">
    <source>
        <dbReference type="EMBL" id="CUG11576.1"/>
    </source>
</evidence>